<feature type="compositionally biased region" description="Acidic residues" evidence="1">
    <location>
        <begin position="657"/>
        <end position="669"/>
    </location>
</feature>
<feature type="region of interest" description="Disordered" evidence="1">
    <location>
        <begin position="458"/>
        <end position="577"/>
    </location>
</feature>
<dbReference type="AlphaFoldDB" id="A0A0E0R834"/>
<name>A0A0E0R834_ORYRU</name>
<dbReference type="PANTHER" id="PTHR36760">
    <property type="entry name" value="ACIDIC LEUCINE-RICH NUCLEAR PHOSPHOPROTEIN 32 FAMILY B PROTEIN"/>
    <property type="match status" value="1"/>
</dbReference>
<dbReference type="HOGENOM" id="CLU_025828_0_0_1"/>
<keyword evidence="2" id="KW-0812">Transmembrane</keyword>
<reference evidence="4" key="1">
    <citation type="submission" date="2013-06" db="EMBL/GenBank/DDBJ databases">
        <authorList>
            <person name="Zhao Q."/>
        </authorList>
    </citation>
    <scope>NUCLEOTIDE SEQUENCE</scope>
    <source>
        <strain evidence="4">cv. W1943</strain>
    </source>
</reference>
<dbReference type="EnsemblPlants" id="ORUFI11G13430.1">
    <property type="protein sequence ID" value="ORUFI11G13430.1"/>
    <property type="gene ID" value="ORUFI11G13430"/>
</dbReference>
<evidence type="ECO:0000313" key="3">
    <source>
        <dbReference type="EnsemblPlants" id="ORUFI11G13430.1"/>
    </source>
</evidence>
<feature type="region of interest" description="Disordered" evidence="1">
    <location>
        <begin position="227"/>
        <end position="262"/>
    </location>
</feature>
<feature type="compositionally biased region" description="Acidic residues" evidence="1">
    <location>
        <begin position="478"/>
        <end position="517"/>
    </location>
</feature>
<accession>A0A0E0R834</accession>
<feature type="compositionally biased region" description="Basic and acidic residues" evidence="1">
    <location>
        <begin position="643"/>
        <end position="656"/>
    </location>
</feature>
<dbReference type="PANTHER" id="PTHR36760:SF1">
    <property type="entry name" value="ACIDIC LEUCINE-RICH NUCLEAR PHOSPHOPROTEIN 32 FAMILY B PROTEIN"/>
    <property type="match status" value="1"/>
</dbReference>
<dbReference type="Gramene" id="ORUFI11G13430.1">
    <property type="protein sequence ID" value="ORUFI11G13430.1"/>
    <property type="gene ID" value="ORUFI11G13430"/>
</dbReference>
<feature type="region of interest" description="Disordered" evidence="1">
    <location>
        <begin position="623"/>
        <end position="671"/>
    </location>
</feature>
<feature type="transmembrane region" description="Helical" evidence="2">
    <location>
        <begin position="61"/>
        <end position="83"/>
    </location>
</feature>
<dbReference type="eggNOG" id="ENOG502RTE2">
    <property type="taxonomic scope" value="Eukaryota"/>
</dbReference>
<feature type="compositionally biased region" description="Low complexity" evidence="1">
    <location>
        <begin position="248"/>
        <end position="260"/>
    </location>
</feature>
<feature type="compositionally biased region" description="Basic and acidic residues" evidence="1">
    <location>
        <begin position="518"/>
        <end position="527"/>
    </location>
</feature>
<feature type="compositionally biased region" description="Polar residues" evidence="1">
    <location>
        <begin position="227"/>
        <end position="247"/>
    </location>
</feature>
<keyword evidence="2" id="KW-1133">Transmembrane helix</keyword>
<keyword evidence="2" id="KW-0472">Membrane</keyword>
<protein>
    <submittedName>
        <fullName evidence="3">Uncharacterized protein</fullName>
    </submittedName>
</protein>
<evidence type="ECO:0000313" key="4">
    <source>
        <dbReference type="Proteomes" id="UP000008022"/>
    </source>
</evidence>
<feature type="compositionally biased region" description="Basic and acidic residues" evidence="1">
    <location>
        <begin position="458"/>
        <end position="473"/>
    </location>
</feature>
<dbReference type="Proteomes" id="UP000008022">
    <property type="component" value="Unassembled WGS sequence"/>
</dbReference>
<reference evidence="3" key="2">
    <citation type="submission" date="2015-06" db="UniProtKB">
        <authorList>
            <consortium name="EnsemblPlants"/>
        </authorList>
    </citation>
    <scope>IDENTIFICATION</scope>
</reference>
<organism evidence="3 4">
    <name type="scientific">Oryza rufipogon</name>
    <name type="common">Brownbeard rice</name>
    <name type="synonym">Asian wild rice</name>
    <dbReference type="NCBI Taxonomy" id="4529"/>
    <lineage>
        <taxon>Eukaryota</taxon>
        <taxon>Viridiplantae</taxon>
        <taxon>Streptophyta</taxon>
        <taxon>Embryophyta</taxon>
        <taxon>Tracheophyta</taxon>
        <taxon>Spermatophyta</taxon>
        <taxon>Magnoliopsida</taxon>
        <taxon>Liliopsida</taxon>
        <taxon>Poales</taxon>
        <taxon>Poaceae</taxon>
        <taxon>BOP clade</taxon>
        <taxon>Oryzoideae</taxon>
        <taxon>Oryzeae</taxon>
        <taxon>Oryzinae</taxon>
        <taxon>Oryza</taxon>
    </lineage>
</organism>
<proteinExistence type="predicted"/>
<evidence type="ECO:0000256" key="1">
    <source>
        <dbReference type="SAM" id="MobiDB-lite"/>
    </source>
</evidence>
<keyword evidence="4" id="KW-1185">Reference proteome</keyword>
<sequence>MVAPRQCADSGGDGGDDGDLLERDAPLPLALSVLHDLLGVAAFAASHPLHAAYALFFARHLLALACFFSPLLATTALLLAVLVTVAPCAGARRGGDSPPEPCSLGWTFGIAVGALRAELRPDQDGAGGGAVALLAQLCSFVLGPGDAASVLRVGEIMGELCDTGDSCLILEHKPAVLFDHTELELPWHQAAIDAQISMDQEVLDEIKDGIEEKKVVLEDLNQLSAPHFSSENCSSRSDTSVQDIQRQSFGSSSDGDGFSDGVEEKRLECDPVSVEIKKCEPPAKSLSSVSRRILQWEAQASGNFKKVLDEMEENSVDFSLEKASFLDFKECNKLDGGAYTEKCEVEEIASVAESGMHQEEQKASFLDFKECNKLDGGAYTEKCEVEEISSVAESGMHQEEQVFKDVKECMQSEAETCTEKCSKDQQSEESVVVVQSEEEWQEENLKIVLPELEMQDQEYKDVEPVKELQDQEYKFLQPEEEEEQQEQDSENDAQPEEQLQEQDCDNGVQPEEEEESQEHEMRLQESHDDQEEEFKDAADQESPREDPLRPSTSIARRVHSRTSSEHLLVVGEGSPRKEKEWKRTLACKLYEERMQLKLCRDRAVVESSSDNMDMLWEAYEVGGGGGAATSTKGGASKAKRKQERATVERKQEHATADEEDDDDDGDEEEGSVRQLCCLQALKFSTRKMSFGGGGGKPSLAKISKVLRRVAALSRSGSRRSTKG</sequence>
<dbReference type="OMA" id="RILQWEA"/>
<evidence type="ECO:0000256" key="2">
    <source>
        <dbReference type="SAM" id="Phobius"/>
    </source>
</evidence>
<feature type="compositionally biased region" description="Basic and acidic residues" evidence="1">
    <location>
        <begin position="535"/>
        <end position="548"/>
    </location>
</feature>